<evidence type="ECO:0000256" key="1">
    <source>
        <dbReference type="ARBA" id="ARBA00023295"/>
    </source>
</evidence>
<dbReference type="SUPFAM" id="SSF51445">
    <property type="entry name" value="(Trans)glycosidases"/>
    <property type="match status" value="1"/>
</dbReference>
<dbReference type="InterPro" id="IPR001360">
    <property type="entry name" value="Glyco_hydro_1"/>
</dbReference>
<dbReference type="Pfam" id="PF00232">
    <property type="entry name" value="Glyco_hydro_1"/>
    <property type="match status" value="1"/>
</dbReference>
<dbReference type="PANTHER" id="PTHR10353">
    <property type="entry name" value="GLYCOSYL HYDROLASE"/>
    <property type="match status" value="1"/>
</dbReference>
<organism evidence="3 4">
    <name type="scientific">Mesomycoplasma lagogenitalium</name>
    <dbReference type="NCBI Taxonomy" id="171286"/>
    <lineage>
        <taxon>Bacteria</taxon>
        <taxon>Bacillati</taxon>
        <taxon>Mycoplasmatota</taxon>
        <taxon>Mycoplasmoidales</taxon>
        <taxon>Metamycoplasmataceae</taxon>
        <taxon>Mesomycoplasma</taxon>
    </lineage>
</organism>
<evidence type="ECO:0000313" key="4">
    <source>
        <dbReference type="Proteomes" id="UP001179842"/>
    </source>
</evidence>
<reference evidence="3" key="1">
    <citation type="submission" date="2023-04" db="EMBL/GenBank/DDBJ databases">
        <title>Completed genome of Mycoplasma lagogenitalium type strain 12MS.</title>
        <authorList>
            <person name="Spergser J."/>
        </authorList>
    </citation>
    <scope>NUCLEOTIDE SEQUENCE</scope>
    <source>
        <strain evidence="3">12MS</strain>
    </source>
</reference>
<dbReference type="EMBL" id="CP122979">
    <property type="protein sequence ID" value="WGI36547.1"/>
    <property type="molecule type" value="Genomic_DNA"/>
</dbReference>
<dbReference type="PROSITE" id="PS00653">
    <property type="entry name" value="GLYCOSYL_HYDROL_F1_2"/>
    <property type="match status" value="1"/>
</dbReference>
<dbReference type="EC" id="3.2.1.-" evidence="3"/>
<keyword evidence="1 3" id="KW-0326">Glycosidase</keyword>
<gene>
    <name evidence="3" type="ORF">QEG99_03720</name>
</gene>
<dbReference type="Proteomes" id="UP001179842">
    <property type="component" value="Chromosome"/>
</dbReference>
<evidence type="ECO:0000256" key="2">
    <source>
        <dbReference type="RuleBase" id="RU003690"/>
    </source>
</evidence>
<name>A0ABY8LTI1_9BACT</name>
<proteinExistence type="inferred from homology"/>
<dbReference type="PANTHER" id="PTHR10353:SF122">
    <property type="entry name" value="6-PHOSPHO-BETA-GLUCOSIDASE ASCB-RELATED"/>
    <property type="match status" value="1"/>
</dbReference>
<dbReference type="GO" id="GO:0016798">
    <property type="term" value="F:hydrolase activity, acting on glycosyl bonds"/>
    <property type="evidence" value="ECO:0007669"/>
    <property type="project" value="UniProtKB-KW"/>
</dbReference>
<dbReference type="Gene3D" id="3.20.20.80">
    <property type="entry name" value="Glycosidases"/>
    <property type="match status" value="1"/>
</dbReference>
<keyword evidence="4" id="KW-1185">Reference proteome</keyword>
<dbReference type="InterPro" id="IPR033132">
    <property type="entry name" value="GH_1_N_CS"/>
</dbReference>
<sequence length="468" mass="54185">MKSNFPKNFFWGGATAANQIEGAYNKDGRGLSIQEFLPKGSHGEVSDKVLDSNLKLNAIDFYHRWKEDIDLFKEMGFTALRMSISWSRIFPNGDDEKPNEKGLEFYDKVFSYLKELNIEPIVTLSHYETPYNLAKKYNGFASRKTIDFFMKYVQTVFERYKDKVKYWLTFNEINAILFSPLMAAGVLENRNDINLRFQAVHNTLLASAKVVKLAKEKYKDFKIGCMSIAIPIYTLTAHPDDNIAKMKKDWQNFFFFDVQARGSYPGYIKRYFKENNIDIKMEQGDEEILKNTVDFITFSYYLSTVADNNNNNLFNGFKPLINPTLKQTEWGWNVDPQGLRIILNTLWERYQKPLMIVENGFGAKDQLIEKDGIQTVEDDYRINYMKDHLIQANEAIADGVNLIGYTSWGPIDLVSAGTAQMSKRYGFIYVDLDDQGNGTLNRYKKASFNWYKKVIASNGKSLFEDENK</sequence>
<dbReference type="RefSeq" id="WP_280101848.1">
    <property type="nucleotide sequence ID" value="NZ_CP122979.1"/>
</dbReference>
<protein>
    <submittedName>
        <fullName evidence="3">Glycoside hydrolase family 1 protein</fullName>
        <ecNumber evidence="3">3.2.1.-</ecNumber>
    </submittedName>
</protein>
<evidence type="ECO:0000313" key="3">
    <source>
        <dbReference type="EMBL" id="WGI36547.1"/>
    </source>
</evidence>
<dbReference type="PRINTS" id="PR00131">
    <property type="entry name" value="GLHYDRLASE1"/>
</dbReference>
<keyword evidence="3" id="KW-0378">Hydrolase</keyword>
<comment type="similarity">
    <text evidence="2">Belongs to the glycosyl hydrolase 1 family.</text>
</comment>
<accession>A0ABY8LTI1</accession>
<dbReference type="InterPro" id="IPR017853">
    <property type="entry name" value="GH"/>
</dbReference>